<dbReference type="GO" id="GO:0016747">
    <property type="term" value="F:acyltransferase activity, transferring groups other than amino-acyl groups"/>
    <property type="evidence" value="ECO:0007669"/>
    <property type="project" value="InterPro"/>
</dbReference>
<dbReference type="EMBL" id="JACEIO010000004">
    <property type="protein sequence ID" value="MBA4536141.1"/>
    <property type="molecule type" value="Genomic_DNA"/>
</dbReference>
<dbReference type="SUPFAM" id="SSF53901">
    <property type="entry name" value="Thiolase-like"/>
    <property type="match status" value="1"/>
</dbReference>
<dbReference type="InterPro" id="IPR011141">
    <property type="entry name" value="Polyketide_synthase_type-III"/>
</dbReference>
<comment type="similarity">
    <text evidence="1">Belongs to the thiolase-like superfamily. Chalcone/stilbene synthases family.</text>
</comment>
<feature type="domain" description="Chalcone/stilbene synthase C-terminal" evidence="6">
    <location>
        <begin position="235"/>
        <end position="360"/>
    </location>
</feature>
<evidence type="ECO:0000313" key="7">
    <source>
        <dbReference type="EMBL" id="MBA4536141.1"/>
    </source>
</evidence>
<reference evidence="8 9" key="1">
    <citation type="submission" date="2020-02" db="EMBL/GenBank/DDBJ databases">
        <title>Bacillus aquiflavi sp. nov., isolated from yellow water of strong flavor Chinese baijiu in Yibin region of China.</title>
        <authorList>
            <person name="Xie J."/>
        </authorList>
    </citation>
    <scope>NUCLEOTIDE SEQUENCE [LARGE SCALE GENOMIC DNA]</scope>
    <source>
        <strain evidence="8 9">3H-10</strain>
    </source>
</reference>
<organism evidence="8 9">
    <name type="scientific">Bacillus aquiflavi</name>
    <dbReference type="NCBI Taxonomy" id="2672567"/>
    <lineage>
        <taxon>Bacteria</taxon>
        <taxon>Bacillati</taxon>
        <taxon>Bacillota</taxon>
        <taxon>Bacilli</taxon>
        <taxon>Bacillales</taxon>
        <taxon>Bacillaceae</taxon>
        <taxon>Bacillus</taxon>
    </lineage>
</organism>
<keyword evidence="2" id="KW-0808">Transferase</keyword>
<dbReference type="CDD" id="cd00831">
    <property type="entry name" value="CHS_like"/>
    <property type="match status" value="1"/>
</dbReference>
<dbReference type="PANTHER" id="PTHR11877">
    <property type="entry name" value="HYDROXYMETHYLGLUTARYL-COA SYNTHASE"/>
    <property type="match status" value="1"/>
</dbReference>
<comment type="caution">
    <text evidence="8">The sequence shown here is derived from an EMBL/GenBank/DDBJ whole genome shotgun (WGS) entry which is preliminary data.</text>
</comment>
<keyword evidence="9" id="KW-1185">Reference proteome</keyword>
<evidence type="ECO:0000313" key="10">
    <source>
        <dbReference type="Proteomes" id="UP000570010"/>
    </source>
</evidence>
<reference evidence="7 10" key="2">
    <citation type="submission" date="2020-07" db="EMBL/GenBank/DDBJ databases">
        <authorList>
            <person name="Feng H."/>
        </authorList>
    </citation>
    <scope>NUCLEOTIDE SEQUENCE [LARGE SCALE GENOMIC DNA]</scope>
    <source>
        <strain evidence="7">S-12</strain>
        <strain evidence="10">s-12</strain>
    </source>
</reference>
<dbReference type="GO" id="GO:0030639">
    <property type="term" value="P:polyketide biosynthetic process"/>
    <property type="evidence" value="ECO:0007669"/>
    <property type="project" value="TreeGrafter"/>
</dbReference>
<accession>A0A6B3VW44</accession>
<keyword evidence="3" id="KW-0012">Acyltransferase</keyword>
<feature type="domain" description="Chalcone/stilbene synthase N-terminal" evidence="5">
    <location>
        <begin position="66"/>
        <end position="205"/>
    </location>
</feature>
<feature type="active site" description="Acyl-thioester intermediate" evidence="4">
    <location>
        <position position="144"/>
    </location>
</feature>
<evidence type="ECO:0000256" key="3">
    <source>
        <dbReference type="ARBA" id="ARBA00023315"/>
    </source>
</evidence>
<dbReference type="Proteomes" id="UP000472971">
    <property type="component" value="Unassembled WGS sequence"/>
</dbReference>
<evidence type="ECO:0000256" key="4">
    <source>
        <dbReference type="PIRSR" id="PIRSR000451-1"/>
    </source>
</evidence>
<dbReference type="RefSeq" id="WP_163239992.1">
    <property type="nucleotide sequence ID" value="NZ_JAAIWN010000004.1"/>
</dbReference>
<sequence length="363" mass="40717">MPTIVSVAEAVPPYEIDQETAIQFAKQLFSGSFRDIDRLLQVFQNGQIEKRHFIKGIDWFRQKHGLAEKNKAYIEGAVQLGTEAIQKCLGEKAYIKTRVPYDEIDAIFTISSSGIATPSIEARIMNILPFKESVKRIPIWGLGCAGGAAGLSRAYEFCLAFPKAKVLVLCIELCSLTFQHNDRTKSNLIGTSLFADGVACALLCGDEAFDDKHFQQILYPKILATESITKRDSLNVMGWDVKDEGLYVVFSKSIPTIITNWLKPNVDSFLQKNNLQMKQMNHFIVHPGGKKVLEAYVHALNIPQEMVNISFNILRQYGNMSSATILYVLNRFMRLNHKEGEYGLALSLGPGFSSESLLLRWGR</sequence>
<protein>
    <submittedName>
        <fullName evidence="8">Type III polyketide synthase</fullName>
    </submittedName>
</protein>
<evidence type="ECO:0000256" key="1">
    <source>
        <dbReference type="ARBA" id="ARBA00005531"/>
    </source>
</evidence>
<dbReference type="PIRSF" id="PIRSF000451">
    <property type="entry name" value="PKS_III"/>
    <property type="match status" value="1"/>
</dbReference>
<dbReference type="EMBL" id="JAAIWN010000004">
    <property type="protein sequence ID" value="NEY80515.1"/>
    <property type="molecule type" value="Genomic_DNA"/>
</dbReference>
<dbReference type="Pfam" id="PF02797">
    <property type="entry name" value="Chal_sti_synt_C"/>
    <property type="match status" value="1"/>
</dbReference>
<proteinExistence type="inferred from homology"/>
<dbReference type="InterPro" id="IPR016039">
    <property type="entry name" value="Thiolase-like"/>
</dbReference>
<evidence type="ECO:0000313" key="8">
    <source>
        <dbReference type="EMBL" id="NEY80515.1"/>
    </source>
</evidence>
<evidence type="ECO:0000256" key="2">
    <source>
        <dbReference type="ARBA" id="ARBA00022679"/>
    </source>
</evidence>
<dbReference type="Pfam" id="PF00195">
    <property type="entry name" value="Chal_sti_synt_N"/>
    <property type="match status" value="1"/>
</dbReference>
<dbReference type="Proteomes" id="UP000570010">
    <property type="component" value="Unassembled WGS sequence"/>
</dbReference>
<evidence type="ECO:0000259" key="6">
    <source>
        <dbReference type="Pfam" id="PF02797"/>
    </source>
</evidence>
<name>A0A6B3VW44_9BACI</name>
<evidence type="ECO:0000313" key="9">
    <source>
        <dbReference type="Proteomes" id="UP000472971"/>
    </source>
</evidence>
<evidence type="ECO:0000259" key="5">
    <source>
        <dbReference type="Pfam" id="PF00195"/>
    </source>
</evidence>
<dbReference type="InterPro" id="IPR012328">
    <property type="entry name" value="Chalcone/stilbene_synt_C"/>
</dbReference>
<gene>
    <name evidence="8" type="ORF">G4D64_03035</name>
    <name evidence="7" type="ORF">H1Z61_03040</name>
</gene>
<dbReference type="PANTHER" id="PTHR11877:SF99">
    <property type="entry name" value="1,3,6,8-TETRAHYDROXYNAPHTHALENE SYNTHASE"/>
    <property type="match status" value="1"/>
</dbReference>
<dbReference type="Gene3D" id="3.40.47.10">
    <property type="match status" value="2"/>
</dbReference>
<dbReference type="AlphaFoldDB" id="A0A6B3VW44"/>
<dbReference type="InterPro" id="IPR001099">
    <property type="entry name" value="Chalcone/stilbene_synt_N"/>
</dbReference>